<dbReference type="AlphaFoldDB" id="A0ABD3A446"/>
<evidence type="ECO:0000313" key="2">
    <source>
        <dbReference type="Proteomes" id="UP001630127"/>
    </source>
</evidence>
<accession>A0ABD3A446</accession>
<dbReference type="EMBL" id="JBJUIK010000005">
    <property type="protein sequence ID" value="KAL3526520.1"/>
    <property type="molecule type" value="Genomic_DNA"/>
</dbReference>
<reference evidence="1 2" key="1">
    <citation type="submission" date="2024-11" db="EMBL/GenBank/DDBJ databases">
        <title>A near-complete genome assembly of Cinchona calisaya.</title>
        <authorList>
            <person name="Lian D.C."/>
            <person name="Zhao X.W."/>
            <person name="Wei L."/>
        </authorList>
    </citation>
    <scope>NUCLEOTIDE SEQUENCE [LARGE SCALE GENOMIC DNA]</scope>
    <source>
        <tissue evidence="1">Nenye</tissue>
    </source>
</reference>
<evidence type="ECO:0000313" key="1">
    <source>
        <dbReference type="EMBL" id="KAL3526520.1"/>
    </source>
</evidence>
<comment type="caution">
    <text evidence="1">The sequence shown here is derived from an EMBL/GenBank/DDBJ whole genome shotgun (WGS) entry which is preliminary data.</text>
</comment>
<proteinExistence type="predicted"/>
<dbReference type="Proteomes" id="UP001630127">
    <property type="component" value="Unassembled WGS sequence"/>
</dbReference>
<organism evidence="1 2">
    <name type="scientific">Cinchona calisaya</name>
    <dbReference type="NCBI Taxonomy" id="153742"/>
    <lineage>
        <taxon>Eukaryota</taxon>
        <taxon>Viridiplantae</taxon>
        <taxon>Streptophyta</taxon>
        <taxon>Embryophyta</taxon>
        <taxon>Tracheophyta</taxon>
        <taxon>Spermatophyta</taxon>
        <taxon>Magnoliopsida</taxon>
        <taxon>eudicotyledons</taxon>
        <taxon>Gunneridae</taxon>
        <taxon>Pentapetalae</taxon>
        <taxon>asterids</taxon>
        <taxon>lamiids</taxon>
        <taxon>Gentianales</taxon>
        <taxon>Rubiaceae</taxon>
        <taxon>Cinchonoideae</taxon>
        <taxon>Cinchoneae</taxon>
        <taxon>Cinchona</taxon>
    </lineage>
</organism>
<gene>
    <name evidence="1" type="ORF">ACH5RR_011176</name>
</gene>
<keyword evidence="2" id="KW-1185">Reference proteome</keyword>
<sequence length="143" mass="16138">MGNYVGSLYIRAPKSEPVVLNVLSLAKESKGVQKPFPLLNFFNGAMNSLNRQPSVSPNFASLFSFISSFSFKKYTSEICPKDFKSLKSEPEWDAVGFKVSEAKTDEVGFMESEDDCEGKKLAFRFPSFEEFSKSKKENNQLFN</sequence>
<protein>
    <submittedName>
        <fullName evidence="1">Uncharacterized protein</fullName>
    </submittedName>
</protein>
<name>A0ABD3A446_9GENT</name>